<dbReference type="InterPro" id="IPR025857">
    <property type="entry name" value="MacB_PCD"/>
</dbReference>
<evidence type="ECO:0000256" key="4">
    <source>
        <dbReference type="ARBA" id="ARBA00022989"/>
    </source>
</evidence>
<feature type="domain" description="ABC3 transporter permease C-terminal" evidence="8">
    <location>
        <begin position="745"/>
        <end position="859"/>
    </location>
</feature>
<keyword evidence="3 7" id="KW-0812">Transmembrane</keyword>
<dbReference type="InterPro" id="IPR050250">
    <property type="entry name" value="Macrolide_Exporter_MacB"/>
</dbReference>
<evidence type="ECO:0000256" key="5">
    <source>
        <dbReference type="ARBA" id="ARBA00023136"/>
    </source>
</evidence>
<evidence type="ECO:0000259" key="9">
    <source>
        <dbReference type="Pfam" id="PF12704"/>
    </source>
</evidence>
<evidence type="ECO:0000256" key="2">
    <source>
        <dbReference type="ARBA" id="ARBA00022475"/>
    </source>
</evidence>
<feature type="domain" description="MacB-like periplasmic core" evidence="9">
    <location>
        <begin position="508"/>
        <end position="708"/>
    </location>
</feature>
<comment type="subcellular location">
    <subcellularLocation>
        <location evidence="1">Cell membrane</location>
        <topology evidence="1">Multi-pass membrane protein</topology>
    </subcellularLocation>
</comment>
<dbReference type="InterPro" id="IPR003838">
    <property type="entry name" value="ABC3_permease_C"/>
</dbReference>
<feature type="transmembrane region" description="Helical" evidence="7">
    <location>
        <begin position="743"/>
        <end position="767"/>
    </location>
</feature>
<feature type="transmembrane region" description="Helical" evidence="7">
    <location>
        <begin position="98"/>
        <end position="119"/>
    </location>
</feature>
<feature type="domain" description="ABC3 transporter permease C-terminal" evidence="8">
    <location>
        <begin position="364"/>
        <end position="472"/>
    </location>
</feature>
<accession>A0ABZ0IV21</accession>
<dbReference type="PANTHER" id="PTHR30572:SF4">
    <property type="entry name" value="ABC TRANSPORTER PERMEASE YTRF"/>
    <property type="match status" value="1"/>
</dbReference>
<evidence type="ECO:0000259" key="8">
    <source>
        <dbReference type="Pfam" id="PF02687"/>
    </source>
</evidence>
<name>A0ABZ0IV21_9BACT</name>
<evidence type="ECO:0000256" key="1">
    <source>
        <dbReference type="ARBA" id="ARBA00004651"/>
    </source>
</evidence>
<reference evidence="10 11" key="1">
    <citation type="journal article" date="2023" name="Microbiol. Resour. Announc.">
        <title>Complete Genome Sequence of Imperialibacter roseus strain P4T.</title>
        <authorList>
            <person name="Tizabi D.R."/>
            <person name="Bachvaroff T."/>
            <person name="Hill R.T."/>
        </authorList>
    </citation>
    <scope>NUCLEOTIDE SEQUENCE [LARGE SCALE GENOMIC DNA]</scope>
    <source>
        <strain evidence="10 11">P4T</strain>
    </source>
</reference>
<keyword evidence="5 7" id="KW-0472">Membrane</keyword>
<protein>
    <submittedName>
        <fullName evidence="10">FtsX-like permease family protein</fullName>
    </submittedName>
</protein>
<dbReference type="EMBL" id="CP136051">
    <property type="protein sequence ID" value="WOK07536.1"/>
    <property type="molecule type" value="Genomic_DNA"/>
</dbReference>
<keyword evidence="11" id="KW-1185">Reference proteome</keyword>
<evidence type="ECO:0000313" key="10">
    <source>
        <dbReference type="EMBL" id="WOK07536.1"/>
    </source>
</evidence>
<feature type="transmembrane region" description="Helical" evidence="7">
    <location>
        <begin position="359"/>
        <end position="380"/>
    </location>
</feature>
<dbReference type="Pfam" id="PF12704">
    <property type="entry name" value="MacB_PCD"/>
    <property type="match status" value="2"/>
</dbReference>
<dbReference type="NCBIfam" id="NF038404">
    <property type="entry name" value="perm_prefix_2"/>
    <property type="match status" value="1"/>
</dbReference>
<evidence type="ECO:0000256" key="7">
    <source>
        <dbReference type="SAM" id="Phobius"/>
    </source>
</evidence>
<feature type="transmembrane region" description="Helical" evidence="7">
    <location>
        <begin position="452"/>
        <end position="478"/>
    </location>
</feature>
<dbReference type="Proteomes" id="UP001302349">
    <property type="component" value="Chromosome"/>
</dbReference>
<feature type="transmembrane region" description="Helical" evidence="7">
    <location>
        <begin position="409"/>
        <end position="432"/>
    </location>
</feature>
<dbReference type="RefSeq" id="WP_317490212.1">
    <property type="nucleotide sequence ID" value="NZ_CP136051.1"/>
</dbReference>
<evidence type="ECO:0000313" key="11">
    <source>
        <dbReference type="Proteomes" id="UP001302349"/>
    </source>
</evidence>
<keyword evidence="4 7" id="KW-1133">Transmembrane helix</keyword>
<feature type="transmembrane region" description="Helical" evidence="7">
    <location>
        <begin position="499"/>
        <end position="520"/>
    </location>
</feature>
<gene>
    <name evidence="10" type="ORF">RT717_02735</name>
</gene>
<dbReference type="PANTHER" id="PTHR30572">
    <property type="entry name" value="MEMBRANE COMPONENT OF TRANSPORTER-RELATED"/>
    <property type="match status" value="1"/>
</dbReference>
<dbReference type="Pfam" id="PF02687">
    <property type="entry name" value="FtsX"/>
    <property type="match status" value="2"/>
</dbReference>
<feature type="transmembrane region" description="Helical" evidence="7">
    <location>
        <begin position="826"/>
        <end position="852"/>
    </location>
</feature>
<proteinExistence type="inferred from homology"/>
<feature type="transmembrane region" description="Helical" evidence="7">
    <location>
        <begin position="795"/>
        <end position="814"/>
    </location>
</feature>
<evidence type="ECO:0000256" key="6">
    <source>
        <dbReference type="ARBA" id="ARBA00038076"/>
    </source>
</evidence>
<organism evidence="10 11">
    <name type="scientific">Imperialibacter roseus</name>
    <dbReference type="NCBI Taxonomy" id="1324217"/>
    <lineage>
        <taxon>Bacteria</taxon>
        <taxon>Pseudomonadati</taxon>
        <taxon>Bacteroidota</taxon>
        <taxon>Cytophagia</taxon>
        <taxon>Cytophagales</taxon>
        <taxon>Flammeovirgaceae</taxon>
        <taxon>Imperialibacter</taxon>
    </lineage>
</organism>
<dbReference type="InterPro" id="IPR047699">
    <property type="entry name" value="Permease_put_prefix"/>
</dbReference>
<evidence type="ECO:0000256" key="3">
    <source>
        <dbReference type="ARBA" id="ARBA00022692"/>
    </source>
</evidence>
<keyword evidence="2" id="KW-1003">Cell membrane</keyword>
<comment type="similarity">
    <text evidence="6">Belongs to the ABC-4 integral membrane protein family.</text>
</comment>
<sequence>MAAFKNPRPSKLAEKLLSWFVKDDLLDEILGDLYEYHQELAHKPSWKRRLFYWFHVLNFLRPWALKRLTRTNSNYTTMFKHYFKISWRNLLRNKGYSLINIGGLAAGMTVAILISLWIYDELSFNKYHKNYDTIAKVYRTNKFDSFASTVHAPGLASVLKTDYGDFFEEVALVRGRLEERVIAVGEKKFSQSGYFMQDGGPQILTLNMKYGSQGGLKEMNSIMLSSSLAGKLFGEADPVGEMVTMDATTNLQVTGVYEDLPKNTEFSEASYLAPAELYVNGWTTLNVWDNYFTYIYLQIKPEHSFDEISATIAEAMMPHVDEETAESEPRIFLQPMNQWHLYSEFDNGTPVTSQRLKAVWYNGIIGAFVLLLACINFMNLSTARSEKRAKEVGILKALGSHRSQLIQQFFGESMLVTLLASVVAIFLVVLTLPWFNEVAAKAMVFPWASPLFWLAVLSIVGITGVLAGSYPALFLSSLDAVKVLKGTFKAGRLASLPRKVLVVVQFTVSISLIIGTLVVYQQLEYAKSRPVGYSRDGLISLRSASKEFKGKYLVLRNELKQTGMVEEIAEANYSVTDTRGWNGGFAWHGEKYEQTFNTIFVTYEYGKTVGLQFVDGRDFSRDITSDKSGIIINESAAKLFALENPVGEELTWQDRGSYTILGVVKDMVKGSPYEPTDPSVIFLGEFDMPWLYIRLNPDVSTHDALPKIQEVFARLTPSTPFDYAFADEAYALKFEEEERIGKLGFVFAGLAILISCLGLLGLSAFVAEQRIREIGIRKVLGASVAGLWQMLSKDFIVLVVISCVIAMPLAWYFMDSWLDSFVYRSAISWLVFAITGAIALLITMATVSFQALKAATANPVKSLRTE</sequence>
<feature type="domain" description="MacB-like periplasmic core" evidence="9">
    <location>
        <begin position="97"/>
        <end position="314"/>
    </location>
</feature>